<reference evidence="2 3" key="1">
    <citation type="submission" date="2020-06" db="EMBL/GenBank/DDBJ databases">
        <authorList>
            <person name="Arora M.N."/>
            <person name="Dalling M.T."/>
            <person name="Dawson S.P.M."/>
            <person name="Elia S.N."/>
            <person name="Burke B."/>
            <person name="Shaffer C.D."/>
            <person name="Weston-Hafer K.A."/>
            <person name="Garlena R.A."/>
            <person name="Russell D.A."/>
            <person name="Pope W.H."/>
            <person name="Jacobs-Sera D."/>
            <person name="Hatfull G.F."/>
        </authorList>
    </citation>
    <scope>NUCLEOTIDE SEQUENCE [LARGE SCALE GENOMIC DNA]</scope>
</reference>
<keyword evidence="1" id="KW-0472">Membrane</keyword>
<dbReference type="GeneID" id="77927520"/>
<dbReference type="KEGG" id="vg:77927520"/>
<feature type="transmembrane region" description="Helical" evidence="1">
    <location>
        <begin position="15"/>
        <end position="39"/>
    </location>
</feature>
<dbReference type="EMBL" id="MT684598">
    <property type="protein sequence ID" value="QNN99297.1"/>
    <property type="molecule type" value="Genomic_DNA"/>
</dbReference>
<gene>
    <name evidence="2" type="primary">225</name>
    <name evidence="2" type="ORF">SEA_FAUST_225</name>
</gene>
<keyword evidence="1" id="KW-0812">Transmembrane</keyword>
<accession>A0A7G9UZ42</accession>
<keyword evidence="3" id="KW-1185">Reference proteome</keyword>
<sequence>MVQDYRITESRHVTIRIVAGALSAMLVLVALIGGITYTAHQNNEKTTKYGVECMKHGGEWRERNNGEAYCDN</sequence>
<dbReference type="Proteomes" id="UP000516151">
    <property type="component" value="Segment"/>
</dbReference>
<organism evidence="2 3">
    <name type="scientific">Streptomyces phage Faust</name>
    <dbReference type="NCBI Taxonomy" id="2767565"/>
    <lineage>
        <taxon>Viruses</taxon>
        <taxon>Duplodnaviria</taxon>
        <taxon>Heunggongvirae</taxon>
        <taxon>Uroviricota</taxon>
        <taxon>Caudoviricetes</taxon>
        <taxon>Stanwilliamsviridae</taxon>
        <taxon>Loccivirinae</taxon>
        <taxon>Faustvirus</taxon>
        <taxon>Faustvirus faust</taxon>
    </lineage>
</organism>
<keyword evidence="1" id="KW-1133">Transmembrane helix</keyword>
<evidence type="ECO:0000313" key="2">
    <source>
        <dbReference type="EMBL" id="QNN99297.1"/>
    </source>
</evidence>
<proteinExistence type="predicted"/>
<dbReference type="RefSeq" id="YP_010651804.1">
    <property type="nucleotide sequence ID" value="NC_070783.1"/>
</dbReference>
<evidence type="ECO:0000313" key="3">
    <source>
        <dbReference type="Proteomes" id="UP000516151"/>
    </source>
</evidence>
<evidence type="ECO:0000256" key="1">
    <source>
        <dbReference type="SAM" id="Phobius"/>
    </source>
</evidence>
<protein>
    <submittedName>
        <fullName evidence="2">Membrane protein</fullName>
    </submittedName>
</protein>
<name>A0A7G9UZ42_9CAUD</name>